<dbReference type="EMBL" id="RJTX01000004">
    <property type="protein sequence ID" value="ROH95887.1"/>
    <property type="molecule type" value="Genomic_DNA"/>
</dbReference>
<evidence type="ECO:0000256" key="1">
    <source>
        <dbReference type="SAM" id="SignalP"/>
    </source>
</evidence>
<dbReference type="Gene3D" id="2.60.120.40">
    <property type="match status" value="1"/>
</dbReference>
<name>A0A3N0VSU4_9FLAO</name>
<evidence type="ECO:0000313" key="2">
    <source>
        <dbReference type="EMBL" id="ROH95887.1"/>
    </source>
</evidence>
<dbReference type="AlphaFoldDB" id="A0A3N0VSU4"/>
<feature type="chain" id="PRO_5018276116" description="C1q domain-containing protein" evidence="1">
    <location>
        <begin position="22"/>
        <end position="272"/>
    </location>
</feature>
<gene>
    <name evidence="3" type="ORF">BCF50_2853</name>
    <name evidence="2" type="ORF">EGI05_15325</name>
</gene>
<reference evidence="3 5" key="2">
    <citation type="submission" date="2019-03" db="EMBL/GenBank/DDBJ databases">
        <title>Genomic Encyclopedia of Archaeal and Bacterial Type Strains, Phase II (KMG-II): from individual species to whole genera.</title>
        <authorList>
            <person name="Goeker M."/>
        </authorList>
    </citation>
    <scope>NUCLEOTIDE SEQUENCE [LARGE SCALE GENOMIC DNA]</scope>
    <source>
        <strain evidence="3 5">DSM 15235</strain>
    </source>
</reference>
<sequence>MDMKKSLVLMCLISFSGLINAQIGINMTSPEGILHVDGQKNTSTASPSTYYDDVVITSSGKAGVGTKAPKTRLDIRSDEHLNAIGIGDTSQTASAAKAGALRYNTGTQDLSYSNGTTWVPLAHKAPNDFVDAENSSMQNFSSGVQAAITNWTERTDVNGSFNSSTGVFTASKTGIYIVSFTFSLASGAIANDSRFESLIQTNSTSSTTNKVFKCVGSYPGNNTISNRVAGNCSGIFNLNQGDNITVSLTQSLGSTKTLDSDGTLTSVSIFGL</sequence>
<organism evidence="2 4">
    <name type="scientific">Chryseobacterium daecheongense</name>
    <dbReference type="NCBI Taxonomy" id="192389"/>
    <lineage>
        <taxon>Bacteria</taxon>
        <taxon>Pseudomonadati</taxon>
        <taxon>Bacteroidota</taxon>
        <taxon>Flavobacteriia</taxon>
        <taxon>Flavobacteriales</taxon>
        <taxon>Weeksellaceae</taxon>
        <taxon>Chryseobacterium group</taxon>
        <taxon>Chryseobacterium</taxon>
    </lineage>
</organism>
<feature type="signal peptide" evidence="1">
    <location>
        <begin position="1"/>
        <end position="21"/>
    </location>
</feature>
<comment type="caution">
    <text evidence="2">The sequence shown here is derived from an EMBL/GenBank/DDBJ whole genome shotgun (WGS) entry which is preliminary data.</text>
</comment>
<evidence type="ECO:0000313" key="3">
    <source>
        <dbReference type="EMBL" id="TDX91715.1"/>
    </source>
</evidence>
<accession>A0A3N0VSU4</accession>
<dbReference type="SUPFAM" id="SSF49842">
    <property type="entry name" value="TNF-like"/>
    <property type="match status" value="1"/>
</dbReference>
<reference evidence="2 4" key="1">
    <citation type="submission" date="2018-11" db="EMBL/GenBank/DDBJ databases">
        <title>Proposal to divide the Flavobacteriaceae and reorganize its genera based on Amino Acid Identity values calculated from whole genome sequences.</title>
        <authorList>
            <person name="Nicholson A.C."/>
            <person name="Gulvik C.A."/>
            <person name="Whitney A.M."/>
            <person name="Humrighouse B.W."/>
            <person name="Bell M."/>
            <person name="Holmes B."/>
            <person name="Steigerwalt A."/>
            <person name="Villarma A."/>
            <person name="Sheth M."/>
            <person name="Batra D."/>
            <person name="Pryor J."/>
            <person name="Bernardet J.-F."/>
            <person name="Hugo C."/>
            <person name="Kampfer P."/>
            <person name="Newman J."/>
            <person name="Mcquiston J.R."/>
        </authorList>
    </citation>
    <scope>NUCLEOTIDE SEQUENCE [LARGE SCALE GENOMIC DNA]</scope>
    <source>
        <strain evidence="2 4">DSM 15235</strain>
    </source>
</reference>
<dbReference type="Proteomes" id="UP000269375">
    <property type="component" value="Unassembled WGS sequence"/>
</dbReference>
<keyword evidence="1" id="KW-0732">Signal</keyword>
<proteinExistence type="predicted"/>
<dbReference type="EMBL" id="SOQW01000003">
    <property type="protein sequence ID" value="TDX91715.1"/>
    <property type="molecule type" value="Genomic_DNA"/>
</dbReference>
<evidence type="ECO:0000313" key="5">
    <source>
        <dbReference type="Proteomes" id="UP000295709"/>
    </source>
</evidence>
<evidence type="ECO:0000313" key="4">
    <source>
        <dbReference type="Proteomes" id="UP000269375"/>
    </source>
</evidence>
<dbReference type="Proteomes" id="UP000295709">
    <property type="component" value="Unassembled WGS sequence"/>
</dbReference>
<protein>
    <recommendedName>
        <fullName evidence="6">C1q domain-containing protein</fullName>
    </recommendedName>
</protein>
<keyword evidence="5" id="KW-1185">Reference proteome</keyword>
<dbReference type="InterPro" id="IPR008983">
    <property type="entry name" value="Tumour_necrosis_fac-like_dom"/>
</dbReference>
<evidence type="ECO:0008006" key="6">
    <source>
        <dbReference type="Google" id="ProtNLM"/>
    </source>
</evidence>